<sequence>MSRVTRSGSMRPAQAAALAVVSPRKRPKPPTPPTTRRSATEKTRSQSSAASSTTSNTSSDARVAAKVGRKDMLYYVNLDKEDYYSLLNVGRNATRADIKASANNIMRIYKKRPDTDGGNSYEAIQNTIGNAVQVLSNFLYRNIYNRHLDEKLKIQEYTVEKVKPLQKTVTEIYNAALRLQNDAAEFFEMDIGQILRQNVYNTIERTTKSKQYKTTKTNRLLVEWSVDENNLYDNGGIDENYLEKYFDNDGLVGLVMCGTRRGCAVIEVMTFKGVKAIIERETKRKQFRVRDYTEAEFGIDHTNYSPQLDRLDLLQNNLDEFERDIENELRDMDTTADVEDTSLQEVAQQLNYTKTLLDIEMASGVAALEEMEQDMDDDDDYDDYEEEMQNIDVTYED</sequence>
<evidence type="ECO:0000313" key="3">
    <source>
        <dbReference type="EMBL" id="AAZ38286.1"/>
    </source>
</evidence>
<dbReference type="PROSITE" id="PS50076">
    <property type="entry name" value="DNAJ_2"/>
    <property type="match status" value="1"/>
</dbReference>
<dbReference type="Gene3D" id="1.10.287.110">
    <property type="entry name" value="DnaJ domain"/>
    <property type="match status" value="1"/>
</dbReference>
<dbReference type="KEGG" id="vg:3974282"/>
<accession>Q287F2</accession>
<dbReference type="EMBL" id="DQ123841">
    <property type="protein sequence ID" value="AAZ38286.1"/>
    <property type="molecule type" value="Genomic_DNA"/>
</dbReference>
<evidence type="ECO:0000259" key="2">
    <source>
        <dbReference type="PROSITE" id="PS50076"/>
    </source>
</evidence>
<organismHost>
    <name type="scientific">Lepidoptera</name>
    <name type="common">moths &amp; butterflies</name>
    <dbReference type="NCBI Taxonomy" id="7088"/>
</organismHost>
<protein>
    <submittedName>
        <fullName evidence="3">ORF-120</fullName>
    </submittedName>
</protein>
<dbReference type="GeneID" id="3974282"/>
<dbReference type="InterPro" id="IPR001623">
    <property type="entry name" value="DnaJ_domain"/>
</dbReference>
<name>Q287F2_NPVAS</name>
<feature type="domain" description="J" evidence="2">
    <location>
        <begin position="82"/>
        <end position="148"/>
    </location>
</feature>
<dbReference type="InterPro" id="IPR036869">
    <property type="entry name" value="J_dom_sf"/>
</dbReference>
<feature type="compositionally biased region" description="Low complexity" evidence="1">
    <location>
        <begin position="45"/>
        <end position="61"/>
    </location>
</feature>
<reference evidence="3 4" key="2">
    <citation type="journal article" date="2006" name="J. Gen. Virol.">
        <title>Genome sequence of an enhancin gene-rich nucleopolyhedrovirus (NPV) from Agrotis segetum: collinearity with Spodoptera exigua multiple NPV.</title>
        <authorList>
            <person name="Jakubowska A.K."/>
            <person name="Peters S.A."/>
            <person name="Ziemnicka J."/>
            <person name="Vlak J.M."/>
            <person name="van Oers M.M."/>
        </authorList>
    </citation>
    <scope>NUCLEOTIDE SEQUENCE [LARGE SCALE GENOMIC DNA]</scope>
</reference>
<evidence type="ECO:0000313" key="4">
    <source>
        <dbReference type="Proteomes" id="UP000204644"/>
    </source>
</evidence>
<evidence type="ECO:0000256" key="1">
    <source>
        <dbReference type="SAM" id="MobiDB-lite"/>
    </source>
</evidence>
<dbReference type="Proteomes" id="UP000204644">
    <property type="component" value="Segment"/>
</dbReference>
<reference evidence="4" key="1">
    <citation type="journal article" date="2005" name="J. Invertebr. Pathol.">
        <title>Molecular characterization of Agrotis segetum nucleopolyhedrovirus from Poland.</title>
        <authorList>
            <person name="Jakubowska A."/>
            <person name="van Oers M.M."/>
            <person name="Ziemnicka J."/>
            <person name="Lipa J.J."/>
            <person name="Vlak J.M."/>
        </authorList>
    </citation>
    <scope>NUCLEOTIDE SEQUENCE [LARGE SCALE GENOMIC DNA]</scope>
</reference>
<keyword evidence="4" id="KW-1185">Reference proteome</keyword>
<proteinExistence type="predicted"/>
<dbReference type="SUPFAM" id="SSF46565">
    <property type="entry name" value="Chaperone J-domain"/>
    <property type="match status" value="1"/>
</dbReference>
<dbReference type="RefSeq" id="YP_529790.1">
    <property type="nucleotide sequence ID" value="NC_007921.1"/>
</dbReference>
<feature type="region of interest" description="Disordered" evidence="1">
    <location>
        <begin position="1"/>
        <end position="63"/>
    </location>
</feature>
<dbReference type="OrthoDB" id="7462at10239"/>
<organism evidence="3 4">
    <name type="scientific">Agrotis segetum nuclear polyhedrosis virus</name>
    <name type="common">AsNPV</name>
    <dbReference type="NCBI Taxonomy" id="1962501"/>
    <lineage>
        <taxon>Viruses</taxon>
        <taxon>Viruses incertae sedis</taxon>
        <taxon>Naldaviricetes</taxon>
        <taxon>Lefavirales</taxon>
        <taxon>Baculoviridae</taxon>
        <taxon>Alphabaculovirus</taxon>
        <taxon>Alphabaculovirus agsegetum</taxon>
    </lineage>
</organism>